<feature type="transmembrane region" description="Helical" evidence="1">
    <location>
        <begin position="338"/>
        <end position="357"/>
    </location>
</feature>
<accession>A0A6A5V2M2</accession>
<dbReference type="Proteomes" id="UP000800036">
    <property type="component" value="Unassembled WGS sequence"/>
</dbReference>
<feature type="transmembrane region" description="Helical" evidence="1">
    <location>
        <begin position="306"/>
        <end position="326"/>
    </location>
</feature>
<keyword evidence="1" id="KW-1133">Transmembrane helix</keyword>
<gene>
    <name evidence="2" type="ORF">BU23DRAFT_600450</name>
</gene>
<evidence type="ECO:0000313" key="2">
    <source>
        <dbReference type="EMBL" id="KAF1971128.1"/>
    </source>
</evidence>
<dbReference type="AlphaFoldDB" id="A0A6A5V2M2"/>
<keyword evidence="1" id="KW-0812">Transmembrane</keyword>
<dbReference type="EMBL" id="ML976695">
    <property type="protein sequence ID" value="KAF1971128.1"/>
    <property type="molecule type" value="Genomic_DNA"/>
</dbReference>
<reference evidence="2" key="1">
    <citation type="journal article" date="2020" name="Stud. Mycol.">
        <title>101 Dothideomycetes genomes: a test case for predicting lifestyles and emergence of pathogens.</title>
        <authorList>
            <person name="Haridas S."/>
            <person name="Albert R."/>
            <person name="Binder M."/>
            <person name="Bloem J."/>
            <person name="Labutti K."/>
            <person name="Salamov A."/>
            <person name="Andreopoulos B."/>
            <person name="Baker S."/>
            <person name="Barry K."/>
            <person name="Bills G."/>
            <person name="Bluhm B."/>
            <person name="Cannon C."/>
            <person name="Castanera R."/>
            <person name="Culley D."/>
            <person name="Daum C."/>
            <person name="Ezra D."/>
            <person name="Gonzalez J."/>
            <person name="Henrissat B."/>
            <person name="Kuo A."/>
            <person name="Liang C."/>
            <person name="Lipzen A."/>
            <person name="Lutzoni F."/>
            <person name="Magnuson J."/>
            <person name="Mondo S."/>
            <person name="Nolan M."/>
            <person name="Ohm R."/>
            <person name="Pangilinan J."/>
            <person name="Park H.-J."/>
            <person name="Ramirez L."/>
            <person name="Alfaro M."/>
            <person name="Sun H."/>
            <person name="Tritt A."/>
            <person name="Yoshinaga Y."/>
            <person name="Zwiers L.-H."/>
            <person name="Turgeon B."/>
            <person name="Goodwin S."/>
            <person name="Spatafora J."/>
            <person name="Crous P."/>
            <person name="Grigoriev I."/>
        </authorList>
    </citation>
    <scope>NUCLEOTIDE SEQUENCE</scope>
    <source>
        <strain evidence="2">CBS 107.79</strain>
    </source>
</reference>
<proteinExistence type="predicted"/>
<dbReference type="OrthoDB" id="3560543at2759"/>
<protein>
    <submittedName>
        <fullName evidence="2">Uncharacterized protein</fullName>
    </submittedName>
</protein>
<organism evidence="2 3">
    <name type="scientific">Bimuria novae-zelandiae CBS 107.79</name>
    <dbReference type="NCBI Taxonomy" id="1447943"/>
    <lineage>
        <taxon>Eukaryota</taxon>
        <taxon>Fungi</taxon>
        <taxon>Dikarya</taxon>
        <taxon>Ascomycota</taxon>
        <taxon>Pezizomycotina</taxon>
        <taxon>Dothideomycetes</taxon>
        <taxon>Pleosporomycetidae</taxon>
        <taxon>Pleosporales</taxon>
        <taxon>Massarineae</taxon>
        <taxon>Didymosphaeriaceae</taxon>
        <taxon>Bimuria</taxon>
    </lineage>
</organism>
<name>A0A6A5V2M2_9PLEO</name>
<feature type="transmembrane region" description="Helical" evidence="1">
    <location>
        <begin position="270"/>
        <end position="291"/>
    </location>
</feature>
<keyword evidence="1" id="KW-0472">Membrane</keyword>
<sequence length="385" mass="43695">MASSSAHDAKNMYPKRLRKRTDNTAYRMPGLTAPRFIICDRHGPPLKSAQVPLARALVLFDLQLVRRVQKFHRKGASSTDETRKAEALRWIEDCNDIIQQWKDINTGQCQFSELYIKGNCFIPIWTEGMRIIKEVLVSNPVSSNQSQKRDDFAGIMGEYDRQADSLQTQMVDTAHRGLFDPEFLNPIQERWMRLDETLKLHFDLCALYGGEDEPFLSRRSLTWPEVRSLVQVDDVGTKRDDKFGQIQLASRPRKETEPDTTAGSKVANAFILWLVVFSCAVAPAALFALGYSRSLHLQGTVNDADFWFLIQATLVQIQGLVVSALLERKRGRLPRWRWAIPAAIAGACSIVAIPLYLTVPRDWSSFLSLVAGTTQSFMILQLFLF</sequence>
<keyword evidence="3" id="KW-1185">Reference proteome</keyword>
<evidence type="ECO:0000313" key="3">
    <source>
        <dbReference type="Proteomes" id="UP000800036"/>
    </source>
</evidence>
<evidence type="ECO:0000256" key="1">
    <source>
        <dbReference type="SAM" id="Phobius"/>
    </source>
</evidence>